<dbReference type="InterPro" id="IPR027417">
    <property type="entry name" value="P-loop_NTPase"/>
</dbReference>
<dbReference type="InterPro" id="IPR006554">
    <property type="entry name" value="Helicase-like_DEXD_c2"/>
</dbReference>
<dbReference type="InterPro" id="IPR006555">
    <property type="entry name" value="ATP-dep_Helicase_C"/>
</dbReference>
<feature type="domain" description="Helicase ATP-binding" evidence="17">
    <location>
        <begin position="242"/>
        <end position="440"/>
    </location>
</feature>
<dbReference type="InterPro" id="IPR011545">
    <property type="entry name" value="DEAD/DEAH_box_helicase_dom"/>
</dbReference>
<evidence type="ECO:0000256" key="1">
    <source>
        <dbReference type="ARBA" id="ARBA00001966"/>
    </source>
</evidence>
<dbReference type="GO" id="GO:0043139">
    <property type="term" value="F:5'-3' DNA helicase activity"/>
    <property type="evidence" value="ECO:0007669"/>
    <property type="project" value="UniProtKB-EC"/>
</dbReference>
<keyword evidence="2" id="KW-0004">4Fe-4S</keyword>
<dbReference type="Pfam" id="PF00270">
    <property type="entry name" value="DEAD"/>
    <property type="match status" value="1"/>
</dbReference>
<accession>A0A1V4EUA7</accession>
<evidence type="ECO:0000256" key="4">
    <source>
        <dbReference type="ARBA" id="ARBA00022741"/>
    </source>
</evidence>
<dbReference type="InterPro" id="IPR010614">
    <property type="entry name" value="RAD3-like_helicase_DEAD"/>
</dbReference>
<evidence type="ECO:0000256" key="8">
    <source>
        <dbReference type="ARBA" id="ARBA00022840"/>
    </source>
</evidence>
<evidence type="ECO:0000256" key="6">
    <source>
        <dbReference type="ARBA" id="ARBA00022801"/>
    </source>
</evidence>
<comment type="caution">
    <text evidence="19">The sequence shown here is derived from an EMBL/GenBank/DDBJ whole genome shotgun (WGS) entry which is preliminary data.</text>
</comment>
<evidence type="ECO:0000259" key="17">
    <source>
        <dbReference type="PROSITE" id="PS51192"/>
    </source>
</evidence>
<evidence type="ECO:0000256" key="14">
    <source>
        <dbReference type="ARBA" id="ARBA00038058"/>
    </source>
</evidence>
<dbReference type="EMBL" id="MWPS01000016">
    <property type="protein sequence ID" value="OPG16523.1"/>
    <property type="molecule type" value="Genomic_DNA"/>
</dbReference>
<keyword evidence="9" id="KW-0408">Iron</keyword>
<dbReference type="GO" id="GO:0003677">
    <property type="term" value="F:DNA binding"/>
    <property type="evidence" value="ECO:0007669"/>
    <property type="project" value="UniProtKB-KW"/>
</dbReference>
<evidence type="ECO:0000256" key="16">
    <source>
        <dbReference type="ARBA" id="ARBA00048954"/>
    </source>
</evidence>
<dbReference type="RefSeq" id="WP_079290266.1">
    <property type="nucleotide sequence ID" value="NZ_MWPS01000016.1"/>
</dbReference>
<evidence type="ECO:0000256" key="12">
    <source>
        <dbReference type="ARBA" id="ARBA00023204"/>
    </source>
</evidence>
<keyword evidence="8" id="KW-0067">ATP-binding</keyword>
<gene>
    <name evidence="19" type="ORF">B2M26_06530</name>
</gene>
<evidence type="ECO:0000256" key="11">
    <source>
        <dbReference type="ARBA" id="ARBA00023125"/>
    </source>
</evidence>
<keyword evidence="12" id="KW-0234">DNA repair</keyword>
<comment type="similarity">
    <text evidence="14">Belongs to the helicase family. DinG subfamily.</text>
</comment>
<keyword evidence="20" id="KW-1185">Reference proteome</keyword>
<dbReference type="GO" id="GO:0051539">
    <property type="term" value="F:4 iron, 4 sulfur cluster binding"/>
    <property type="evidence" value="ECO:0007669"/>
    <property type="project" value="UniProtKB-KW"/>
</dbReference>
<dbReference type="AlphaFoldDB" id="A0A1V4EUA7"/>
<dbReference type="PROSITE" id="PS51193">
    <property type="entry name" value="HELICASE_ATP_BIND_2"/>
    <property type="match status" value="1"/>
</dbReference>
<evidence type="ECO:0000256" key="10">
    <source>
        <dbReference type="ARBA" id="ARBA00023014"/>
    </source>
</evidence>
<evidence type="ECO:0000256" key="3">
    <source>
        <dbReference type="ARBA" id="ARBA00022723"/>
    </source>
</evidence>
<dbReference type="SMART" id="SM00488">
    <property type="entry name" value="DEXDc2"/>
    <property type="match status" value="1"/>
</dbReference>
<comment type="cofactor">
    <cofactor evidence="1">
        <name>[4Fe-4S] cluster</name>
        <dbReference type="ChEBI" id="CHEBI:49883"/>
    </cofactor>
</comment>
<protein>
    <recommendedName>
        <fullName evidence="15">DNA 5'-3' helicase</fullName>
        <ecNumber evidence="15">5.6.2.3</ecNumber>
    </recommendedName>
</protein>
<organism evidence="19 20">
    <name type="scientific">Ferroacidibacillus organovorans</name>
    <dbReference type="NCBI Taxonomy" id="1765683"/>
    <lineage>
        <taxon>Bacteria</taxon>
        <taxon>Bacillati</taxon>
        <taxon>Bacillota</taxon>
        <taxon>Bacilli</taxon>
        <taxon>Bacillales</taxon>
        <taxon>Alicyclobacillaceae</taxon>
        <taxon>Ferroacidibacillus</taxon>
    </lineage>
</organism>
<dbReference type="SUPFAM" id="SSF52540">
    <property type="entry name" value="P-loop containing nucleoside triphosphate hydrolases"/>
    <property type="match status" value="2"/>
</dbReference>
<keyword evidence="10" id="KW-0411">Iron-sulfur</keyword>
<name>A0A1V4EUA7_9BACL</name>
<dbReference type="Proteomes" id="UP000190229">
    <property type="component" value="Unassembled WGS sequence"/>
</dbReference>
<dbReference type="Pfam" id="PF13307">
    <property type="entry name" value="Helicase_C_2"/>
    <property type="match status" value="1"/>
</dbReference>
<dbReference type="PANTHER" id="PTHR11472">
    <property type="entry name" value="DNA REPAIR DEAD HELICASE RAD3/XP-D SUBFAMILY MEMBER"/>
    <property type="match status" value="1"/>
</dbReference>
<evidence type="ECO:0000256" key="15">
    <source>
        <dbReference type="ARBA" id="ARBA00044969"/>
    </source>
</evidence>
<reference evidence="19 20" key="1">
    <citation type="submission" date="2017-02" db="EMBL/GenBank/DDBJ databases">
        <title>Draft genome of Acidibacillus ferrooxidans Huett2.</title>
        <authorList>
            <person name="Schopf S."/>
        </authorList>
    </citation>
    <scope>NUCLEOTIDE SEQUENCE [LARGE SCALE GENOMIC DNA]</scope>
    <source>
        <strain evidence="19 20">Huett2</strain>
    </source>
</reference>
<keyword evidence="5" id="KW-0227">DNA damage</keyword>
<dbReference type="Gene3D" id="3.40.50.300">
    <property type="entry name" value="P-loop containing nucleotide triphosphate hydrolases"/>
    <property type="match status" value="2"/>
</dbReference>
<dbReference type="PANTHER" id="PTHR11472:SF34">
    <property type="entry name" value="REGULATOR OF TELOMERE ELONGATION HELICASE 1"/>
    <property type="match status" value="1"/>
</dbReference>
<dbReference type="SMART" id="SM00487">
    <property type="entry name" value="DEXDc"/>
    <property type="match status" value="1"/>
</dbReference>
<evidence type="ECO:0000256" key="7">
    <source>
        <dbReference type="ARBA" id="ARBA00022806"/>
    </source>
</evidence>
<keyword evidence="13" id="KW-0413">Isomerase</keyword>
<dbReference type="InterPro" id="IPR045028">
    <property type="entry name" value="DinG/Rad3-like"/>
</dbReference>
<dbReference type="InterPro" id="IPR014013">
    <property type="entry name" value="Helic_SF1/SF2_ATP-bd_DinG/Rad3"/>
</dbReference>
<sequence length="907" mass="101820">MSNYQVAYAWDAKRSTVQTLALFEVPHEASRILTIGAKYDKTSKQYYVKQLEQSLDLSSLWENMISVIGEQPVFLSSYENAHSQLGAILEGAGLAFLPFEQIIDLSWIKHALSATKAPSRKSQKGLAHIELAEALSALPESTFALYTANARTSAERAWFTHIADSRILRTARFAQKMIHGLSFRNLEPIERVLDREEDGTRARAEVPLADLADMILTERLAALNAFSYESRPSQRTMLRAIAQGLEKDEHVVVEAGTGTGKSLAYLIPSLLFAAKEGQRVVISTHTLALQKQLIEKDVVNALQAVDQEISVTVMKGRNQYLCLRKAAHIVRETPSQRDDDLAFAMQIATWVTHTETGDREELFFTPLQSHLWRDVQSETESCIARSCPFFRHCYYYRARQKAASAAVVITNHALVLSDIRTDHRVLPGYDFLVLDEAHHLEELATQHFGAEVSEREIRRMYERLNASRGGIPDLLQNLRVRASSGHAESSPYLSVTTRLHDGIRRAFEAFRDVVGHAKNVFQPDMSEQRITRDWLSMPSYTPLILSVQALCDARSGLEASLCQYENLSPSEDLDEALHGRVQDVFGRASEWLNALEIISDVLLLQKGEDAFVSWVTATRHPSGFDLTFSLAPLSVRRLLYDHLFAVKRAVIATSATLRSGGTFQYFLNQTGLQFVEPPARVTTLVAASPFDYRENVLLCLPKDGPTVDDPSYLAYTARSIETIVDAAHGRTLVLFTSYQMMIECDRLVRANLEQKRLELLTQGRDGITRHALIEQFRASERAVLFGVQSFWEGIDIPGSALICMIIVKLPFAVPSHPVVQARSEHLRKQGLNPFVVYQTPQAVIRFTQGFGRLIRSTKDQGAVFVLDRRLDDKPYGAVFLNALPSPTIARGTLIDLIGQARKYFMVR</sequence>
<evidence type="ECO:0000313" key="19">
    <source>
        <dbReference type="EMBL" id="OPG16523.1"/>
    </source>
</evidence>
<dbReference type="PROSITE" id="PS51192">
    <property type="entry name" value="HELICASE_ATP_BIND_1"/>
    <property type="match status" value="1"/>
</dbReference>
<keyword evidence="7" id="KW-0347">Helicase</keyword>
<evidence type="ECO:0000256" key="9">
    <source>
        <dbReference type="ARBA" id="ARBA00023004"/>
    </source>
</evidence>
<feature type="domain" description="Helicase ATP-binding" evidence="18">
    <location>
        <begin position="220"/>
        <end position="481"/>
    </location>
</feature>
<evidence type="ECO:0000313" key="20">
    <source>
        <dbReference type="Proteomes" id="UP000190229"/>
    </source>
</evidence>
<evidence type="ECO:0000256" key="2">
    <source>
        <dbReference type="ARBA" id="ARBA00022485"/>
    </source>
</evidence>
<keyword evidence="3" id="KW-0479">Metal-binding</keyword>
<proteinExistence type="inferred from homology"/>
<evidence type="ECO:0000256" key="5">
    <source>
        <dbReference type="ARBA" id="ARBA00022763"/>
    </source>
</evidence>
<dbReference type="GO" id="GO:0046872">
    <property type="term" value="F:metal ion binding"/>
    <property type="evidence" value="ECO:0007669"/>
    <property type="project" value="UniProtKB-KW"/>
</dbReference>
<dbReference type="InterPro" id="IPR014001">
    <property type="entry name" value="Helicase_ATP-bd"/>
</dbReference>
<keyword evidence="11" id="KW-0238">DNA-binding</keyword>
<dbReference type="GO" id="GO:0016818">
    <property type="term" value="F:hydrolase activity, acting on acid anhydrides, in phosphorus-containing anhydrides"/>
    <property type="evidence" value="ECO:0007669"/>
    <property type="project" value="InterPro"/>
</dbReference>
<keyword evidence="6" id="KW-0378">Hydrolase</keyword>
<dbReference type="EC" id="5.6.2.3" evidence="15"/>
<keyword evidence="4" id="KW-0547">Nucleotide-binding</keyword>
<evidence type="ECO:0000256" key="13">
    <source>
        <dbReference type="ARBA" id="ARBA00023235"/>
    </source>
</evidence>
<comment type="catalytic activity">
    <reaction evidence="16">
        <text>ATP + H2O = ADP + phosphate + H(+)</text>
        <dbReference type="Rhea" id="RHEA:13065"/>
        <dbReference type="ChEBI" id="CHEBI:15377"/>
        <dbReference type="ChEBI" id="CHEBI:15378"/>
        <dbReference type="ChEBI" id="CHEBI:30616"/>
        <dbReference type="ChEBI" id="CHEBI:43474"/>
        <dbReference type="ChEBI" id="CHEBI:456216"/>
        <dbReference type="EC" id="5.6.2.3"/>
    </reaction>
</comment>
<evidence type="ECO:0000259" key="18">
    <source>
        <dbReference type="PROSITE" id="PS51193"/>
    </source>
</evidence>
<dbReference type="GO" id="GO:0005524">
    <property type="term" value="F:ATP binding"/>
    <property type="evidence" value="ECO:0007669"/>
    <property type="project" value="UniProtKB-KW"/>
</dbReference>
<dbReference type="GO" id="GO:0006281">
    <property type="term" value="P:DNA repair"/>
    <property type="evidence" value="ECO:0007669"/>
    <property type="project" value="UniProtKB-KW"/>
</dbReference>
<dbReference type="Pfam" id="PF06733">
    <property type="entry name" value="DEAD_2"/>
    <property type="match status" value="1"/>
</dbReference>
<dbReference type="SMART" id="SM00491">
    <property type="entry name" value="HELICc2"/>
    <property type="match status" value="1"/>
</dbReference>